<evidence type="ECO:0000313" key="3">
    <source>
        <dbReference type="Proteomes" id="UP000800097"/>
    </source>
</evidence>
<dbReference type="GeneID" id="54554984"/>
<protein>
    <submittedName>
        <fullName evidence="2">Uncharacterized protein</fullName>
    </submittedName>
</protein>
<evidence type="ECO:0000256" key="1">
    <source>
        <dbReference type="SAM" id="MobiDB-lite"/>
    </source>
</evidence>
<dbReference type="EMBL" id="ML986536">
    <property type="protein sequence ID" value="KAF2271619.1"/>
    <property type="molecule type" value="Genomic_DNA"/>
</dbReference>
<proteinExistence type="predicted"/>
<gene>
    <name evidence="2" type="ORF">EI97DRAFT_471049</name>
</gene>
<evidence type="ECO:0000313" key="2">
    <source>
        <dbReference type="EMBL" id="KAF2271619.1"/>
    </source>
</evidence>
<reference evidence="2" key="1">
    <citation type="journal article" date="2020" name="Stud. Mycol.">
        <title>101 Dothideomycetes genomes: a test case for predicting lifestyles and emergence of pathogens.</title>
        <authorList>
            <person name="Haridas S."/>
            <person name="Albert R."/>
            <person name="Binder M."/>
            <person name="Bloem J."/>
            <person name="Labutti K."/>
            <person name="Salamov A."/>
            <person name="Andreopoulos B."/>
            <person name="Baker S."/>
            <person name="Barry K."/>
            <person name="Bills G."/>
            <person name="Bluhm B."/>
            <person name="Cannon C."/>
            <person name="Castanera R."/>
            <person name="Culley D."/>
            <person name="Daum C."/>
            <person name="Ezra D."/>
            <person name="Gonzalez J."/>
            <person name="Henrissat B."/>
            <person name="Kuo A."/>
            <person name="Liang C."/>
            <person name="Lipzen A."/>
            <person name="Lutzoni F."/>
            <person name="Magnuson J."/>
            <person name="Mondo S."/>
            <person name="Nolan M."/>
            <person name="Ohm R."/>
            <person name="Pangilinan J."/>
            <person name="Park H.-J."/>
            <person name="Ramirez L."/>
            <person name="Alfaro M."/>
            <person name="Sun H."/>
            <person name="Tritt A."/>
            <person name="Yoshinaga Y."/>
            <person name="Zwiers L.-H."/>
            <person name="Turgeon B."/>
            <person name="Goodwin S."/>
            <person name="Spatafora J."/>
            <person name="Crous P."/>
            <person name="Grigoriev I."/>
        </authorList>
    </citation>
    <scope>NUCLEOTIDE SEQUENCE</scope>
    <source>
        <strain evidence="2">CBS 379.55</strain>
    </source>
</reference>
<dbReference type="Proteomes" id="UP000800097">
    <property type="component" value="Unassembled WGS sequence"/>
</dbReference>
<organism evidence="2 3">
    <name type="scientific">Westerdykella ornata</name>
    <dbReference type="NCBI Taxonomy" id="318751"/>
    <lineage>
        <taxon>Eukaryota</taxon>
        <taxon>Fungi</taxon>
        <taxon>Dikarya</taxon>
        <taxon>Ascomycota</taxon>
        <taxon>Pezizomycotina</taxon>
        <taxon>Dothideomycetes</taxon>
        <taxon>Pleosporomycetidae</taxon>
        <taxon>Pleosporales</taxon>
        <taxon>Sporormiaceae</taxon>
        <taxon>Westerdykella</taxon>
    </lineage>
</organism>
<dbReference type="AlphaFoldDB" id="A0A6A6J8U2"/>
<accession>A0A6A6J8U2</accession>
<dbReference type="RefSeq" id="XP_033649158.1">
    <property type="nucleotide sequence ID" value="XM_033801809.1"/>
</dbReference>
<name>A0A6A6J8U2_WESOR</name>
<keyword evidence="3" id="KW-1185">Reference proteome</keyword>
<sequence length="222" mass="24736">MGNKTSEDSGGQAPSRKRGLPPDTSDGRRAKAIKTVHRSEKHQKFSATVYIRRVSMMGKDEIGCISLEEFQAALPPEYWTSKDPADFPVKAVDTMLFPHLHSKNGPAEPLPSVMHTIAFLEKIVGPVEAYSLADSVQLRGYLNILRSAPHVEATHRVVLDLTDPIVRRLHDHAEEEHLEAKARSVRYKKGGKVQERLHEIAVMEAAEQEKWCGWVKEGGSGL</sequence>
<feature type="region of interest" description="Disordered" evidence="1">
    <location>
        <begin position="1"/>
        <end position="38"/>
    </location>
</feature>